<dbReference type="SUPFAM" id="SSF81301">
    <property type="entry name" value="Nucleotidyltransferase"/>
    <property type="match status" value="1"/>
</dbReference>
<sequence length="109" mass="12560">MEFFGLDDETIKLIQNLFSEIESIEMVKIFGSRAKGNYKPASDIDFAIFGEIDSKGLRHIACELDELSTPYKFDILNYNEIENQALKESIDNYGKIFYKKSYLSPEKEG</sequence>
<comment type="caution">
    <text evidence="2">The sequence shown here is derived from an EMBL/GenBank/DDBJ whole genome shotgun (WGS) entry which is preliminary data.</text>
</comment>
<reference evidence="2" key="2">
    <citation type="journal article" date="2021" name="PeerJ">
        <title>Extensive microbial diversity within the chicken gut microbiome revealed by metagenomics and culture.</title>
        <authorList>
            <person name="Gilroy R."/>
            <person name="Ravi A."/>
            <person name="Getino M."/>
            <person name="Pursley I."/>
            <person name="Horton D.L."/>
            <person name="Alikhan N.F."/>
            <person name="Baker D."/>
            <person name="Gharbi K."/>
            <person name="Hall N."/>
            <person name="Watson M."/>
            <person name="Adriaenssens E.M."/>
            <person name="Foster-Nyarko E."/>
            <person name="Jarju S."/>
            <person name="Secka A."/>
            <person name="Antonio M."/>
            <person name="Oren A."/>
            <person name="Chaudhuri R.R."/>
            <person name="La Ragione R."/>
            <person name="Hildebrand F."/>
            <person name="Pallen M.J."/>
        </authorList>
    </citation>
    <scope>NUCLEOTIDE SEQUENCE</scope>
    <source>
        <strain evidence="2">CHK152-2994</strain>
    </source>
</reference>
<evidence type="ECO:0000313" key="2">
    <source>
        <dbReference type="EMBL" id="HIS82718.1"/>
    </source>
</evidence>
<evidence type="ECO:0000259" key="1">
    <source>
        <dbReference type="Pfam" id="PF18765"/>
    </source>
</evidence>
<feature type="domain" description="Polymerase beta nucleotidyltransferase" evidence="1">
    <location>
        <begin position="14"/>
        <end position="101"/>
    </location>
</feature>
<dbReference type="InterPro" id="IPR043519">
    <property type="entry name" value="NT_sf"/>
</dbReference>
<accession>A0A9D1K443</accession>
<gene>
    <name evidence="2" type="ORF">IAD41_03835</name>
</gene>
<name>A0A9D1K443_9BACT</name>
<dbReference type="Proteomes" id="UP000824139">
    <property type="component" value="Unassembled WGS sequence"/>
</dbReference>
<dbReference type="CDD" id="cd05403">
    <property type="entry name" value="NT_KNTase_like"/>
    <property type="match status" value="1"/>
</dbReference>
<protein>
    <submittedName>
        <fullName evidence="2">Nucleotidyltransferase domain-containing protein</fullName>
    </submittedName>
</protein>
<proteinExistence type="predicted"/>
<organism evidence="2 3">
    <name type="scientific">Candidatus Scatenecus faecavium</name>
    <dbReference type="NCBI Taxonomy" id="2840915"/>
    <lineage>
        <taxon>Bacteria</taxon>
        <taxon>Candidatus Scatenecus</taxon>
    </lineage>
</organism>
<evidence type="ECO:0000313" key="3">
    <source>
        <dbReference type="Proteomes" id="UP000824139"/>
    </source>
</evidence>
<dbReference type="Gene3D" id="3.30.460.10">
    <property type="entry name" value="Beta Polymerase, domain 2"/>
    <property type="match status" value="1"/>
</dbReference>
<reference evidence="2" key="1">
    <citation type="submission" date="2020-10" db="EMBL/GenBank/DDBJ databases">
        <authorList>
            <person name="Gilroy R."/>
        </authorList>
    </citation>
    <scope>NUCLEOTIDE SEQUENCE</scope>
    <source>
        <strain evidence="2">CHK152-2994</strain>
    </source>
</reference>
<dbReference type="InterPro" id="IPR041633">
    <property type="entry name" value="Polbeta"/>
</dbReference>
<dbReference type="EMBL" id="DVJO01000083">
    <property type="protein sequence ID" value="HIS82718.1"/>
    <property type="molecule type" value="Genomic_DNA"/>
</dbReference>
<dbReference type="Pfam" id="PF18765">
    <property type="entry name" value="Polbeta"/>
    <property type="match status" value="1"/>
</dbReference>
<dbReference type="AlphaFoldDB" id="A0A9D1K443"/>